<dbReference type="NCBIfam" id="NF003816">
    <property type="entry name" value="PRK05406.1-5"/>
    <property type="match status" value="1"/>
</dbReference>
<gene>
    <name evidence="1" type="ORF">EHSB41UT_01377</name>
</gene>
<organism evidence="1 2">
    <name type="scientific">Parendozoicomonas haliclonae</name>
    <dbReference type="NCBI Taxonomy" id="1960125"/>
    <lineage>
        <taxon>Bacteria</taxon>
        <taxon>Pseudomonadati</taxon>
        <taxon>Pseudomonadota</taxon>
        <taxon>Gammaproteobacteria</taxon>
        <taxon>Oceanospirillales</taxon>
        <taxon>Endozoicomonadaceae</taxon>
        <taxon>Parendozoicomonas</taxon>
    </lineage>
</organism>
<dbReference type="Pfam" id="PF03746">
    <property type="entry name" value="LamB_YcsF"/>
    <property type="match status" value="1"/>
</dbReference>
<keyword evidence="2" id="KW-1185">Reference proteome</keyword>
<protein>
    <submittedName>
        <fullName evidence="1">LamB/YcsF family protein</fullName>
    </submittedName>
</protein>
<proteinExistence type="predicted"/>
<dbReference type="PANTHER" id="PTHR30292">
    <property type="entry name" value="UNCHARACTERIZED PROTEIN YBGL-RELATED"/>
    <property type="match status" value="1"/>
</dbReference>
<dbReference type="Gene3D" id="3.20.20.370">
    <property type="entry name" value="Glycoside hydrolase/deacetylase"/>
    <property type="match status" value="1"/>
</dbReference>
<dbReference type="NCBIfam" id="NF003814">
    <property type="entry name" value="PRK05406.1-3"/>
    <property type="match status" value="1"/>
</dbReference>
<dbReference type="OrthoDB" id="9773478at2"/>
<dbReference type="EMBL" id="FWPT01000003">
    <property type="protein sequence ID" value="SMA42023.1"/>
    <property type="molecule type" value="Genomic_DNA"/>
</dbReference>
<dbReference type="InterPro" id="IPR005501">
    <property type="entry name" value="LamB/YcsF/PxpA-like"/>
</dbReference>
<evidence type="ECO:0000313" key="1">
    <source>
        <dbReference type="EMBL" id="SMA42023.1"/>
    </source>
</evidence>
<reference evidence="1 2" key="1">
    <citation type="submission" date="2017-03" db="EMBL/GenBank/DDBJ databases">
        <authorList>
            <person name="Afonso C.L."/>
            <person name="Miller P.J."/>
            <person name="Scott M.A."/>
            <person name="Spackman E."/>
            <person name="Goraichik I."/>
            <person name="Dimitrov K.M."/>
            <person name="Suarez D.L."/>
            <person name="Swayne D.E."/>
        </authorList>
    </citation>
    <scope>NUCLEOTIDE SEQUENCE [LARGE SCALE GENOMIC DNA]</scope>
    <source>
        <strain evidence="1">SB41UT1</strain>
    </source>
</reference>
<evidence type="ECO:0000313" key="2">
    <source>
        <dbReference type="Proteomes" id="UP000196573"/>
    </source>
</evidence>
<dbReference type="GO" id="GO:0005975">
    <property type="term" value="P:carbohydrate metabolic process"/>
    <property type="evidence" value="ECO:0007669"/>
    <property type="project" value="InterPro"/>
</dbReference>
<dbReference type="InterPro" id="IPR011330">
    <property type="entry name" value="Glyco_hydro/deAcase_b/a-brl"/>
</dbReference>
<dbReference type="PANTHER" id="PTHR30292:SF0">
    <property type="entry name" value="5-OXOPROLINASE SUBUNIT A"/>
    <property type="match status" value="1"/>
</dbReference>
<dbReference type="AlphaFoldDB" id="A0A1X7AH62"/>
<dbReference type="CDD" id="cd10787">
    <property type="entry name" value="LamB_YcsF_like"/>
    <property type="match status" value="1"/>
</dbReference>
<name>A0A1X7AH62_9GAMM</name>
<dbReference type="Proteomes" id="UP000196573">
    <property type="component" value="Unassembled WGS sequence"/>
</dbReference>
<accession>A0A1X7AH62</accession>
<sequence length="244" mass="26747">MQFNCDMGESFGPWVMGNDEAVMPHIDMANIACGFHASDPVHMHRTIALASQHLVRIGAHPGYPDLQGFGRRAMALSREELFTSLLYQMGALDALCKAQGTSVSYMKPHGALYNQMMQDDAILDTVLASAAAFKPHCSVVVMAGVNDDKCRQLAKQHGGVPLLFEAFCDRLYNDDGTLVSRTHPDAVHGSIEQVINQVRGIVKHQTVTTISGKQRPLKADTICLHGDNTHLLQEIARIKDCLKP</sequence>
<dbReference type="SUPFAM" id="SSF88713">
    <property type="entry name" value="Glycoside hydrolase/deacetylase"/>
    <property type="match status" value="1"/>
</dbReference>
<dbReference type="RefSeq" id="WP_087108250.1">
    <property type="nucleotide sequence ID" value="NZ_CBCSCN010000009.1"/>
</dbReference>